<dbReference type="PANTHER" id="PTHR11462">
    <property type="entry name" value="JUN TRANSCRIPTION FACTOR-RELATED"/>
    <property type="match status" value="1"/>
</dbReference>
<dbReference type="Proteomes" id="UP000663828">
    <property type="component" value="Unassembled WGS sequence"/>
</dbReference>
<keyword evidence="3" id="KW-0238">DNA-binding</keyword>
<comment type="caution">
    <text evidence="8">The sequence shown here is derived from an EMBL/GenBank/DDBJ whole genome shotgun (WGS) entry which is preliminary data.</text>
</comment>
<dbReference type="EMBL" id="CAJNOR010006700">
    <property type="protein sequence ID" value="CAF1601496.1"/>
    <property type="molecule type" value="Genomic_DNA"/>
</dbReference>
<name>A0A816AXW5_ADIRI</name>
<dbReference type="GO" id="GO:0042127">
    <property type="term" value="P:regulation of cell population proliferation"/>
    <property type="evidence" value="ECO:0007669"/>
    <property type="project" value="TreeGrafter"/>
</dbReference>
<gene>
    <name evidence="8" type="ORF">XAT740_LOCUS47770</name>
</gene>
<evidence type="ECO:0000256" key="5">
    <source>
        <dbReference type="SAM" id="Coils"/>
    </source>
</evidence>
<evidence type="ECO:0000313" key="9">
    <source>
        <dbReference type="Proteomes" id="UP000663828"/>
    </source>
</evidence>
<dbReference type="AlphaFoldDB" id="A0A816AXW5"/>
<keyword evidence="2" id="KW-0805">Transcription regulation</keyword>
<reference evidence="8" key="1">
    <citation type="submission" date="2021-02" db="EMBL/GenBank/DDBJ databases">
        <authorList>
            <person name="Nowell W R."/>
        </authorList>
    </citation>
    <scope>NUCLEOTIDE SEQUENCE</scope>
</reference>
<evidence type="ECO:0000256" key="1">
    <source>
        <dbReference type="ARBA" id="ARBA00006882"/>
    </source>
</evidence>
<evidence type="ECO:0000256" key="3">
    <source>
        <dbReference type="ARBA" id="ARBA00023125"/>
    </source>
</evidence>
<organism evidence="8 9">
    <name type="scientific">Adineta ricciae</name>
    <name type="common">Rotifer</name>
    <dbReference type="NCBI Taxonomy" id="249248"/>
    <lineage>
        <taxon>Eukaryota</taxon>
        <taxon>Metazoa</taxon>
        <taxon>Spiralia</taxon>
        <taxon>Gnathifera</taxon>
        <taxon>Rotifera</taxon>
        <taxon>Eurotatoria</taxon>
        <taxon>Bdelloidea</taxon>
        <taxon>Adinetida</taxon>
        <taxon>Adinetidae</taxon>
        <taxon>Adineta</taxon>
    </lineage>
</organism>
<feature type="domain" description="BZIP" evidence="7">
    <location>
        <begin position="220"/>
        <end position="283"/>
    </location>
</feature>
<sequence length="296" mass="33304">MTDNSIKVENDLNSSYETYPGRIHTAMTNMSVVPQISTRPMTLPINNQYANNPLLFTPNDKFSLSTPDLINALATPQAYNDGQPSPGICFSKIICKQLLLLFLFTGTRAFHEMFDSTMTNINHPIQPSTHPLQHDMHLIVSNTAQQNPELISPYRTNRSNSQISAMRDRSISSSMNEHDSSNSTAPSSPTGSYIYSNRMRDESQHVPSMRTSQSGDANDVIKKERKRERNRQAAQKCRTRKLTRIAELQKRVNELQGKNKDLVGIADTLKADITKLERQLQDHHTQGCTLMNGSLS</sequence>
<dbReference type="Pfam" id="PF00170">
    <property type="entry name" value="bZIP_1"/>
    <property type="match status" value="1"/>
</dbReference>
<dbReference type="Gene3D" id="1.20.5.170">
    <property type="match status" value="1"/>
</dbReference>
<keyword evidence="4" id="KW-0804">Transcription</keyword>
<dbReference type="InterPro" id="IPR046347">
    <property type="entry name" value="bZIP_sf"/>
</dbReference>
<dbReference type="InterPro" id="IPR050946">
    <property type="entry name" value="AP-1_TF_bZIP"/>
</dbReference>
<dbReference type="GO" id="GO:0005667">
    <property type="term" value="C:transcription regulator complex"/>
    <property type="evidence" value="ECO:0007669"/>
    <property type="project" value="TreeGrafter"/>
</dbReference>
<dbReference type="PROSITE" id="PS00036">
    <property type="entry name" value="BZIP_BASIC"/>
    <property type="match status" value="1"/>
</dbReference>
<dbReference type="GO" id="GO:0000981">
    <property type="term" value="F:DNA-binding transcription factor activity, RNA polymerase II-specific"/>
    <property type="evidence" value="ECO:0007669"/>
    <property type="project" value="TreeGrafter"/>
</dbReference>
<proteinExistence type="inferred from homology"/>
<feature type="compositionally biased region" description="Polar residues" evidence="6">
    <location>
        <begin position="205"/>
        <end position="216"/>
    </location>
</feature>
<dbReference type="PRINTS" id="PR00043">
    <property type="entry name" value="LEUZIPPRJUN"/>
</dbReference>
<dbReference type="CDD" id="cd14696">
    <property type="entry name" value="bZIP_Jun"/>
    <property type="match status" value="1"/>
</dbReference>
<accession>A0A816AXW5</accession>
<keyword evidence="9" id="KW-1185">Reference proteome</keyword>
<protein>
    <recommendedName>
        <fullName evidence="7">BZIP domain-containing protein</fullName>
    </recommendedName>
</protein>
<evidence type="ECO:0000256" key="4">
    <source>
        <dbReference type="ARBA" id="ARBA00023163"/>
    </source>
</evidence>
<dbReference type="InterPro" id="IPR004827">
    <property type="entry name" value="bZIP"/>
</dbReference>
<comment type="similarity">
    <text evidence="1">Belongs to the bZIP family. Jun subfamily.</text>
</comment>
<dbReference type="InterPro" id="IPR002112">
    <property type="entry name" value="Leuzip_Jun"/>
</dbReference>
<dbReference type="SMART" id="SM00338">
    <property type="entry name" value="BRLZ"/>
    <property type="match status" value="1"/>
</dbReference>
<evidence type="ECO:0000256" key="6">
    <source>
        <dbReference type="SAM" id="MobiDB-lite"/>
    </source>
</evidence>
<keyword evidence="5" id="KW-0175">Coiled coil</keyword>
<dbReference type="GO" id="GO:0051726">
    <property type="term" value="P:regulation of cell cycle"/>
    <property type="evidence" value="ECO:0007669"/>
    <property type="project" value="TreeGrafter"/>
</dbReference>
<feature type="compositionally biased region" description="Polar residues" evidence="6">
    <location>
        <begin position="184"/>
        <end position="195"/>
    </location>
</feature>
<dbReference type="PROSITE" id="PS50217">
    <property type="entry name" value="BZIP"/>
    <property type="match status" value="1"/>
</dbReference>
<dbReference type="SUPFAM" id="SSF57959">
    <property type="entry name" value="Leucine zipper domain"/>
    <property type="match status" value="1"/>
</dbReference>
<evidence type="ECO:0000259" key="7">
    <source>
        <dbReference type="PROSITE" id="PS50217"/>
    </source>
</evidence>
<feature type="compositionally biased region" description="Basic and acidic residues" evidence="6">
    <location>
        <begin position="166"/>
        <end position="180"/>
    </location>
</feature>
<dbReference type="GO" id="GO:0000978">
    <property type="term" value="F:RNA polymerase II cis-regulatory region sequence-specific DNA binding"/>
    <property type="evidence" value="ECO:0007669"/>
    <property type="project" value="TreeGrafter"/>
</dbReference>
<evidence type="ECO:0000313" key="8">
    <source>
        <dbReference type="EMBL" id="CAF1601496.1"/>
    </source>
</evidence>
<evidence type="ECO:0000256" key="2">
    <source>
        <dbReference type="ARBA" id="ARBA00023015"/>
    </source>
</evidence>
<feature type="region of interest" description="Disordered" evidence="6">
    <location>
        <begin position="147"/>
        <end position="236"/>
    </location>
</feature>
<feature type="compositionally biased region" description="Polar residues" evidence="6">
    <location>
        <begin position="147"/>
        <end position="164"/>
    </location>
</feature>
<feature type="coiled-coil region" evidence="5">
    <location>
        <begin position="238"/>
        <end position="286"/>
    </location>
</feature>
<dbReference type="PANTHER" id="PTHR11462:SF35">
    <property type="entry name" value="TRANSCRIPTION FACTOR JRA"/>
    <property type="match status" value="1"/>
</dbReference>